<dbReference type="InterPro" id="IPR005817">
    <property type="entry name" value="Wnt"/>
</dbReference>
<keyword evidence="3 8" id="KW-0217">Developmental protein</keyword>
<comment type="function">
    <text evidence="8">Ligand for members of the frizzled family of seven transmembrane receptors.</text>
</comment>
<keyword evidence="6 8" id="KW-0879">Wnt signaling pathway</keyword>
<accession>A0A6A0HHZ5</accession>
<dbReference type="GO" id="GO:0005102">
    <property type="term" value="F:signaling receptor binding"/>
    <property type="evidence" value="ECO:0007669"/>
    <property type="project" value="InterPro"/>
</dbReference>
<dbReference type="Proteomes" id="UP000711488">
    <property type="component" value="Unassembled WGS sequence"/>
</dbReference>
<organism evidence="9">
    <name type="scientific">Hyalella azteca</name>
    <name type="common">Amphipod</name>
    <dbReference type="NCBI Taxonomy" id="294128"/>
    <lineage>
        <taxon>Eukaryota</taxon>
        <taxon>Metazoa</taxon>
        <taxon>Ecdysozoa</taxon>
        <taxon>Arthropoda</taxon>
        <taxon>Crustacea</taxon>
        <taxon>Multicrustacea</taxon>
        <taxon>Malacostraca</taxon>
        <taxon>Eumalacostraca</taxon>
        <taxon>Peracarida</taxon>
        <taxon>Amphipoda</taxon>
        <taxon>Senticaudata</taxon>
        <taxon>Talitrida</taxon>
        <taxon>Talitroidea</taxon>
        <taxon>Hyalellidae</taxon>
        <taxon>Hyalella</taxon>
    </lineage>
</organism>
<protein>
    <recommendedName>
        <fullName evidence="8">Protein Wnt</fullName>
    </recommendedName>
</protein>
<reference evidence="9" key="3">
    <citation type="submission" date="2019-06" db="EMBL/GenBank/DDBJ databases">
        <authorList>
            <person name="Poynton C."/>
            <person name="Hasenbein S."/>
            <person name="Benoit J.B."/>
            <person name="Sepulveda M.S."/>
            <person name="Poelchau M.F."/>
            <person name="Murali S.C."/>
            <person name="Chen S."/>
            <person name="Glastad K.M."/>
            <person name="Werren J.H."/>
            <person name="Vineis J.H."/>
            <person name="Bowen J.L."/>
            <person name="Friedrich M."/>
            <person name="Jones J."/>
            <person name="Robertson H.M."/>
            <person name="Feyereisen R."/>
            <person name="Mechler-Hickson A."/>
            <person name="Mathers N."/>
            <person name="Lee C.E."/>
            <person name="Colbourne J.K."/>
            <person name="Biales A."/>
            <person name="Johnston J.S."/>
            <person name="Wellborn G.A."/>
            <person name="Rosendale A.J."/>
            <person name="Cridge A.G."/>
            <person name="Munoz-Torres M.C."/>
            <person name="Bain P.A."/>
            <person name="Manny A.R."/>
            <person name="Major K.M."/>
            <person name="Lambert F.N."/>
            <person name="Vulpe C.D."/>
            <person name="Tuck P."/>
            <person name="Blalock B.J."/>
            <person name="Lin Y.-Y."/>
            <person name="Smith M.E."/>
            <person name="Ochoa-Acuna H."/>
            <person name="Chen M.-J.M."/>
            <person name="Childers C.P."/>
            <person name="Qu J."/>
            <person name="Dugan S."/>
            <person name="Lee S.L."/>
            <person name="Chao H."/>
            <person name="Dinh H."/>
            <person name="Han Y."/>
            <person name="Doddapaneni H."/>
            <person name="Worley K.C."/>
            <person name="Muzny D.M."/>
            <person name="Gibbs R.A."/>
            <person name="Richards S."/>
        </authorList>
    </citation>
    <scope>NUCLEOTIDE SEQUENCE</scope>
    <source>
        <strain evidence="9">HAZT.00-mixed</strain>
        <tissue evidence="9">Whole organism</tissue>
    </source>
</reference>
<evidence type="ECO:0000313" key="9">
    <source>
        <dbReference type="EMBL" id="KAA0203867.1"/>
    </source>
</evidence>
<evidence type="ECO:0000256" key="6">
    <source>
        <dbReference type="ARBA" id="ARBA00022687"/>
    </source>
</evidence>
<keyword evidence="4" id="KW-0964">Secreted</keyword>
<evidence type="ECO:0000256" key="5">
    <source>
        <dbReference type="ARBA" id="ARBA00022530"/>
    </source>
</evidence>
<sequence length="123" mass="13777">MLVWWCGGDGVGGGVRNIKTPPSLAARSLPAVTGPPDLQLSEVRSNSLADRHLSLAVRRRLVKKQRALVRENQGLLAAVVRSLRTAHLECQHHFRHERWNCPPPPPATARRRHFFGKIATLRE</sequence>
<evidence type="ECO:0000256" key="8">
    <source>
        <dbReference type="RuleBase" id="RU003500"/>
    </source>
</evidence>
<gene>
    <name evidence="9" type="ORF">HAZT_HAZT000247</name>
</gene>
<dbReference type="AlphaFoldDB" id="A0A6A0HHZ5"/>
<dbReference type="GO" id="GO:0016055">
    <property type="term" value="P:Wnt signaling pathway"/>
    <property type="evidence" value="ECO:0007669"/>
    <property type="project" value="UniProtKB-KW"/>
</dbReference>
<evidence type="ECO:0000256" key="3">
    <source>
        <dbReference type="ARBA" id="ARBA00022473"/>
    </source>
</evidence>
<comment type="caution">
    <text evidence="9">The sequence shown here is derived from an EMBL/GenBank/DDBJ whole genome shotgun (WGS) entry which is preliminary data.</text>
</comment>
<evidence type="ECO:0000256" key="2">
    <source>
        <dbReference type="ARBA" id="ARBA00005683"/>
    </source>
</evidence>
<dbReference type="Pfam" id="PF00110">
    <property type="entry name" value="wnt"/>
    <property type="match status" value="1"/>
</dbReference>
<evidence type="ECO:0000256" key="4">
    <source>
        <dbReference type="ARBA" id="ARBA00022525"/>
    </source>
</evidence>
<dbReference type="EMBL" id="JQDR03000468">
    <property type="protein sequence ID" value="KAA0203867.1"/>
    <property type="molecule type" value="Genomic_DNA"/>
</dbReference>
<dbReference type="GO" id="GO:0005576">
    <property type="term" value="C:extracellular region"/>
    <property type="evidence" value="ECO:0007669"/>
    <property type="project" value="InterPro"/>
</dbReference>
<reference evidence="9" key="2">
    <citation type="journal article" date="2018" name="Environ. Sci. Technol.">
        <title>The Toxicogenome of Hyalella azteca: A Model for Sediment Ecotoxicology and Evolutionary Toxicology.</title>
        <authorList>
            <person name="Poynton H.C."/>
            <person name="Hasenbein S."/>
            <person name="Benoit J.B."/>
            <person name="Sepulveda M.S."/>
            <person name="Poelchau M.F."/>
            <person name="Hughes D.S.T."/>
            <person name="Murali S.C."/>
            <person name="Chen S."/>
            <person name="Glastad K.M."/>
            <person name="Goodisman M.A.D."/>
            <person name="Werren J.H."/>
            <person name="Vineis J.H."/>
            <person name="Bowen J.L."/>
            <person name="Friedrich M."/>
            <person name="Jones J."/>
            <person name="Robertson H.M."/>
            <person name="Feyereisen R."/>
            <person name="Mechler-Hickson A."/>
            <person name="Mathers N."/>
            <person name="Lee C.E."/>
            <person name="Colbourne J.K."/>
            <person name="Biales A."/>
            <person name="Johnston J.S."/>
            <person name="Wellborn G.A."/>
            <person name="Rosendale A.J."/>
            <person name="Cridge A.G."/>
            <person name="Munoz-Torres M.C."/>
            <person name="Bain P.A."/>
            <person name="Manny A.R."/>
            <person name="Major K.M."/>
            <person name="Lambert F.N."/>
            <person name="Vulpe C.D."/>
            <person name="Tuck P."/>
            <person name="Blalock B.J."/>
            <person name="Lin Y.Y."/>
            <person name="Smith M.E."/>
            <person name="Ochoa-Acuna H."/>
            <person name="Chen M.M."/>
            <person name="Childers C.P."/>
            <person name="Qu J."/>
            <person name="Dugan S."/>
            <person name="Lee S.L."/>
            <person name="Chao H."/>
            <person name="Dinh H."/>
            <person name="Han Y."/>
            <person name="Doddapaneni H."/>
            <person name="Worley K.C."/>
            <person name="Muzny D.M."/>
            <person name="Gibbs R.A."/>
            <person name="Richards S."/>
        </authorList>
    </citation>
    <scope>NUCLEOTIDE SEQUENCE</scope>
    <source>
        <strain evidence="9">HAZT.00-mixed</strain>
        <tissue evidence="9">Whole organism</tissue>
    </source>
</reference>
<evidence type="ECO:0000256" key="1">
    <source>
        <dbReference type="ARBA" id="ARBA00004498"/>
    </source>
</evidence>
<comment type="similarity">
    <text evidence="2 8">Belongs to the Wnt family.</text>
</comment>
<proteinExistence type="inferred from homology"/>
<reference evidence="9" key="1">
    <citation type="submission" date="2014-08" db="EMBL/GenBank/DDBJ databases">
        <authorList>
            <person name="Murali S."/>
            <person name="Richards S."/>
            <person name="Bandaranaike D."/>
            <person name="Bellair M."/>
            <person name="Blankenburg K."/>
            <person name="Chao H."/>
            <person name="Dinh H."/>
            <person name="Doddapaneni H."/>
            <person name="Dugan-Rocha S."/>
            <person name="Elkadiri S."/>
            <person name="Gnanaolivu R."/>
            <person name="Hughes D."/>
            <person name="Lee S."/>
            <person name="Li M."/>
            <person name="Ming W."/>
            <person name="Munidasa M."/>
            <person name="Muniz J."/>
            <person name="Nguyen L."/>
            <person name="Osuji N."/>
            <person name="Pu L.-L."/>
            <person name="Puazo M."/>
            <person name="Skinner E."/>
            <person name="Qu C."/>
            <person name="Quiroz J."/>
            <person name="Raj R."/>
            <person name="Weissenberger G."/>
            <person name="Xin Y."/>
            <person name="Zou X."/>
            <person name="Han Y."/>
            <person name="Worley K."/>
            <person name="Muzny D."/>
            <person name="Gibbs R."/>
        </authorList>
    </citation>
    <scope>NUCLEOTIDE SEQUENCE</scope>
    <source>
        <strain evidence="9">HAZT.00-mixed</strain>
        <tissue evidence="9">Whole organism</tissue>
    </source>
</reference>
<evidence type="ECO:0000256" key="7">
    <source>
        <dbReference type="ARBA" id="ARBA00023157"/>
    </source>
</evidence>
<comment type="subcellular location">
    <subcellularLocation>
        <location evidence="1 8">Secreted</location>
        <location evidence="1 8">Extracellular space</location>
        <location evidence="1 8">Extracellular matrix</location>
    </subcellularLocation>
</comment>
<name>A0A6A0HHZ5_HYAAZ</name>
<keyword evidence="5" id="KW-0272">Extracellular matrix</keyword>
<keyword evidence="7" id="KW-1015">Disulfide bond</keyword>